<evidence type="ECO:0000313" key="11">
    <source>
        <dbReference type="EMBL" id="CAG2064227.1"/>
    </source>
</evidence>
<evidence type="ECO:0000256" key="9">
    <source>
        <dbReference type="SAM" id="Phobius"/>
    </source>
</evidence>
<protein>
    <recommendedName>
        <fullName evidence="10">ABC transmembrane type-1 domain-containing protein</fullName>
    </recommendedName>
</protein>
<name>A0ABN7PFH3_TIMPD</name>
<dbReference type="InterPro" id="IPR050173">
    <property type="entry name" value="ABC_transporter_C-like"/>
</dbReference>
<dbReference type="PROSITE" id="PS50929">
    <property type="entry name" value="ABC_TM1F"/>
    <property type="match status" value="1"/>
</dbReference>
<dbReference type="EMBL" id="CAJPIN010032509">
    <property type="protein sequence ID" value="CAG2064227.1"/>
    <property type="molecule type" value="Genomic_DNA"/>
</dbReference>
<dbReference type="Pfam" id="PF00664">
    <property type="entry name" value="ABC_membrane"/>
    <property type="match status" value="2"/>
</dbReference>
<evidence type="ECO:0000256" key="7">
    <source>
        <dbReference type="ARBA" id="ARBA00022989"/>
    </source>
</evidence>
<keyword evidence="7 9" id="KW-1133">Transmembrane helix</keyword>
<reference evidence="11" key="1">
    <citation type="submission" date="2021-03" db="EMBL/GenBank/DDBJ databases">
        <authorList>
            <person name="Tran Van P."/>
        </authorList>
    </citation>
    <scope>NUCLEOTIDE SEQUENCE</scope>
</reference>
<comment type="similarity">
    <text evidence="2">Belongs to the ABC transporter superfamily. ABCC family. Conjugate transporter (TC 3.A.1.208) subfamily.</text>
</comment>
<dbReference type="InterPro" id="IPR011527">
    <property type="entry name" value="ABC1_TM_dom"/>
</dbReference>
<feature type="non-terminal residue" evidence="11">
    <location>
        <position position="1"/>
    </location>
</feature>
<accession>A0ABN7PFH3</accession>
<feature type="transmembrane region" description="Helical" evidence="9">
    <location>
        <begin position="92"/>
        <end position="118"/>
    </location>
</feature>
<dbReference type="Gene3D" id="1.20.1560.10">
    <property type="entry name" value="ABC transporter type 1, transmembrane domain"/>
    <property type="match status" value="1"/>
</dbReference>
<dbReference type="Proteomes" id="UP001153148">
    <property type="component" value="Unassembled WGS sequence"/>
</dbReference>
<evidence type="ECO:0000256" key="4">
    <source>
        <dbReference type="ARBA" id="ARBA00022692"/>
    </source>
</evidence>
<keyword evidence="3" id="KW-0813">Transport</keyword>
<feature type="transmembrane region" description="Helical" evidence="9">
    <location>
        <begin position="12"/>
        <end position="35"/>
    </location>
</feature>
<organism evidence="11 12">
    <name type="scientific">Timema podura</name>
    <name type="common">Walking stick</name>
    <dbReference type="NCBI Taxonomy" id="61482"/>
    <lineage>
        <taxon>Eukaryota</taxon>
        <taxon>Metazoa</taxon>
        <taxon>Ecdysozoa</taxon>
        <taxon>Arthropoda</taxon>
        <taxon>Hexapoda</taxon>
        <taxon>Insecta</taxon>
        <taxon>Pterygota</taxon>
        <taxon>Neoptera</taxon>
        <taxon>Polyneoptera</taxon>
        <taxon>Phasmatodea</taxon>
        <taxon>Timematodea</taxon>
        <taxon>Timematoidea</taxon>
        <taxon>Timematidae</taxon>
        <taxon>Timema</taxon>
    </lineage>
</organism>
<evidence type="ECO:0000256" key="2">
    <source>
        <dbReference type="ARBA" id="ARBA00009726"/>
    </source>
</evidence>
<feature type="transmembrane region" description="Helical" evidence="9">
    <location>
        <begin position="197"/>
        <end position="217"/>
    </location>
</feature>
<evidence type="ECO:0000313" key="12">
    <source>
        <dbReference type="Proteomes" id="UP001153148"/>
    </source>
</evidence>
<evidence type="ECO:0000256" key="5">
    <source>
        <dbReference type="ARBA" id="ARBA00022741"/>
    </source>
</evidence>
<proteinExistence type="inferred from homology"/>
<evidence type="ECO:0000256" key="1">
    <source>
        <dbReference type="ARBA" id="ARBA00004141"/>
    </source>
</evidence>
<keyword evidence="5" id="KW-0547">Nucleotide-binding</keyword>
<evidence type="ECO:0000256" key="6">
    <source>
        <dbReference type="ARBA" id="ARBA00022840"/>
    </source>
</evidence>
<keyword evidence="8 9" id="KW-0472">Membrane</keyword>
<feature type="domain" description="ABC transmembrane type-1" evidence="10">
    <location>
        <begin position="15"/>
        <end position="289"/>
    </location>
</feature>
<keyword evidence="4 9" id="KW-0812">Transmembrane</keyword>
<dbReference type="SUPFAM" id="SSF90123">
    <property type="entry name" value="ABC transporter transmembrane region"/>
    <property type="match status" value="1"/>
</dbReference>
<keyword evidence="6" id="KW-0067">ATP-binding</keyword>
<sequence length="316" mass="35786">YGAYFSAGGSCFAVFFMFFVAFLAQVLSSCTDYWLSFWTDTESRRKTAMLNTTDTSPYNSTELTLDNFTLWKSDNGTYATEYSSLLSEEMCIYIFAALTVATVFAVIYRSMVFFTLCMKASINLHNTMFKCITRVPMRFFNINPSVCKALTLESDWTRLRETRLRETRLGSSWCVNSLNGQILNRFSNDMGAVDEKLPLILIECLEIGFALVGILTLVAFVNYWILLPTGIILVLFYVLRSVYVATSRSVKRLEGITRSPVFSHLNASLQGLSTIRAFEAQKILEKEFDSHQVCGAVYNLGCYHLTLFTCLSGRIV</sequence>
<keyword evidence="12" id="KW-1185">Reference proteome</keyword>
<dbReference type="PANTHER" id="PTHR24223:SF456">
    <property type="entry name" value="MULTIDRUG RESISTANCE-ASSOCIATED PROTEIN LETHAL(2)03659"/>
    <property type="match status" value="1"/>
</dbReference>
<evidence type="ECO:0000256" key="8">
    <source>
        <dbReference type="ARBA" id="ARBA00023136"/>
    </source>
</evidence>
<comment type="caution">
    <text evidence="11">The sequence shown here is derived from an EMBL/GenBank/DDBJ whole genome shotgun (WGS) entry which is preliminary data.</text>
</comment>
<dbReference type="InterPro" id="IPR036640">
    <property type="entry name" value="ABC1_TM_sf"/>
</dbReference>
<dbReference type="PANTHER" id="PTHR24223">
    <property type="entry name" value="ATP-BINDING CASSETTE SUB-FAMILY C"/>
    <property type="match status" value="1"/>
</dbReference>
<gene>
    <name evidence="11" type="ORF">TPAB3V08_LOCUS11174</name>
</gene>
<evidence type="ECO:0000256" key="3">
    <source>
        <dbReference type="ARBA" id="ARBA00022448"/>
    </source>
</evidence>
<evidence type="ECO:0000259" key="10">
    <source>
        <dbReference type="PROSITE" id="PS50929"/>
    </source>
</evidence>
<comment type="subcellular location">
    <subcellularLocation>
        <location evidence="1">Membrane</location>
        <topology evidence="1">Multi-pass membrane protein</topology>
    </subcellularLocation>
</comment>
<feature type="transmembrane region" description="Helical" evidence="9">
    <location>
        <begin position="223"/>
        <end position="243"/>
    </location>
</feature>